<dbReference type="Proteomes" id="UP001143486">
    <property type="component" value="Unassembled WGS sequence"/>
</dbReference>
<keyword evidence="4" id="KW-1185">Reference proteome</keyword>
<dbReference type="Gene3D" id="2.30.30.40">
    <property type="entry name" value="SH3 Domains"/>
    <property type="match status" value="1"/>
</dbReference>
<keyword evidence="1" id="KW-0732">Signal</keyword>
<accession>A0A9W6MPP8</accession>
<gene>
    <name evidence="3" type="ORF">GCM10017621_28900</name>
</gene>
<protein>
    <recommendedName>
        <fullName evidence="2">SH3b domain-containing protein</fullName>
    </recommendedName>
</protein>
<feature type="chain" id="PRO_5040898466" description="SH3b domain-containing protein" evidence="1">
    <location>
        <begin position="24"/>
        <end position="208"/>
    </location>
</feature>
<dbReference type="Pfam" id="PF08239">
    <property type="entry name" value="SH3_3"/>
    <property type="match status" value="1"/>
</dbReference>
<comment type="caution">
    <text evidence="3">The sequence shown here is derived from an EMBL/GenBank/DDBJ whole genome shotgun (WGS) entry which is preliminary data.</text>
</comment>
<name>A0A9W6MPP8_9PROT</name>
<organism evidence="3 4">
    <name type="scientific">Maricaulis virginensis</name>
    <dbReference type="NCBI Taxonomy" id="144022"/>
    <lineage>
        <taxon>Bacteria</taxon>
        <taxon>Pseudomonadati</taxon>
        <taxon>Pseudomonadota</taxon>
        <taxon>Alphaproteobacteria</taxon>
        <taxon>Maricaulales</taxon>
        <taxon>Maricaulaceae</taxon>
        <taxon>Maricaulis</taxon>
    </lineage>
</organism>
<evidence type="ECO:0000313" key="4">
    <source>
        <dbReference type="Proteomes" id="UP001143486"/>
    </source>
</evidence>
<dbReference type="EMBL" id="BSFE01000010">
    <property type="protein sequence ID" value="GLK53382.1"/>
    <property type="molecule type" value="Genomic_DNA"/>
</dbReference>
<evidence type="ECO:0000313" key="3">
    <source>
        <dbReference type="EMBL" id="GLK53382.1"/>
    </source>
</evidence>
<reference evidence="3" key="1">
    <citation type="journal article" date="2014" name="Int. J. Syst. Evol. Microbiol.">
        <title>Complete genome sequence of Corynebacterium casei LMG S-19264T (=DSM 44701T), isolated from a smear-ripened cheese.</title>
        <authorList>
            <consortium name="US DOE Joint Genome Institute (JGI-PGF)"/>
            <person name="Walter F."/>
            <person name="Albersmeier A."/>
            <person name="Kalinowski J."/>
            <person name="Ruckert C."/>
        </authorList>
    </citation>
    <scope>NUCLEOTIDE SEQUENCE</scope>
    <source>
        <strain evidence="3">VKM B-1513</strain>
    </source>
</reference>
<dbReference type="InterPro" id="IPR003646">
    <property type="entry name" value="SH3-like_bac-type"/>
</dbReference>
<dbReference type="RefSeq" id="WP_271187734.1">
    <property type="nucleotide sequence ID" value="NZ_BSFE01000010.1"/>
</dbReference>
<sequence>MRAYLAGAVTGLAVLMTAGPAQAQPAVYRVVNVDSHDVLNVRRTPSPTSALVGSLPPGASRIEVLETRHGWGRVLLRGAEGWVSLAYLAEDARPDIPGQSAPGGFACAGTEPFWGLEIDTNGQGRFNDAISMGEERDFEVRDARTARGRMHPFVYRFEGEVTGFALVSPQACSDGMSDLGYGWHVSADIEDGEGRRLLDGCCRTPVAE</sequence>
<dbReference type="AlphaFoldDB" id="A0A9W6MPP8"/>
<feature type="signal peptide" evidence="1">
    <location>
        <begin position="1"/>
        <end position="23"/>
    </location>
</feature>
<proteinExistence type="predicted"/>
<feature type="domain" description="SH3b" evidence="2">
    <location>
        <begin position="37"/>
        <end position="88"/>
    </location>
</feature>
<evidence type="ECO:0000259" key="2">
    <source>
        <dbReference type="Pfam" id="PF08239"/>
    </source>
</evidence>
<evidence type="ECO:0000256" key="1">
    <source>
        <dbReference type="SAM" id="SignalP"/>
    </source>
</evidence>
<reference evidence="3" key="2">
    <citation type="submission" date="2023-01" db="EMBL/GenBank/DDBJ databases">
        <authorList>
            <person name="Sun Q."/>
            <person name="Evtushenko L."/>
        </authorList>
    </citation>
    <scope>NUCLEOTIDE SEQUENCE</scope>
    <source>
        <strain evidence="3">VKM B-1513</strain>
    </source>
</reference>